<keyword evidence="2" id="KW-0732">Signal</keyword>
<protein>
    <submittedName>
        <fullName evidence="3">Glycosyl hydrolase</fullName>
    </submittedName>
</protein>
<dbReference type="Gene3D" id="2.120.10.10">
    <property type="match status" value="1"/>
</dbReference>
<dbReference type="AlphaFoldDB" id="A0A178MIL5"/>
<keyword evidence="4" id="KW-1185">Reference proteome</keyword>
<dbReference type="CDD" id="cd15482">
    <property type="entry name" value="Sialidase_non-viral"/>
    <property type="match status" value="1"/>
</dbReference>
<dbReference type="STRING" id="1707952.A6A03_07245"/>
<feature type="signal peptide" evidence="2">
    <location>
        <begin position="1"/>
        <end position="22"/>
    </location>
</feature>
<dbReference type="InterPro" id="IPR036278">
    <property type="entry name" value="Sialidase_sf"/>
</dbReference>
<evidence type="ECO:0000256" key="2">
    <source>
        <dbReference type="SAM" id="SignalP"/>
    </source>
</evidence>
<dbReference type="EMBL" id="LWQS01000030">
    <property type="protein sequence ID" value="OAN48562.1"/>
    <property type="molecule type" value="Genomic_DNA"/>
</dbReference>
<dbReference type="Proteomes" id="UP000078287">
    <property type="component" value="Unassembled WGS sequence"/>
</dbReference>
<organism evidence="3 4">
    <name type="scientific">Chloroflexus islandicus</name>
    <dbReference type="NCBI Taxonomy" id="1707952"/>
    <lineage>
        <taxon>Bacteria</taxon>
        <taxon>Bacillati</taxon>
        <taxon>Chloroflexota</taxon>
        <taxon>Chloroflexia</taxon>
        <taxon>Chloroflexales</taxon>
        <taxon>Chloroflexineae</taxon>
        <taxon>Chloroflexaceae</taxon>
        <taxon>Chloroflexus</taxon>
    </lineage>
</organism>
<keyword evidence="1" id="KW-1133">Transmembrane helix</keyword>
<comment type="caution">
    <text evidence="3">The sequence shown here is derived from an EMBL/GenBank/DDBJ whole genome shotgun (WGS) entry which is preliminary data.</text>
</comment>
<dbReference type="GO" id="GO:0016787">
    <property type="term" value="F:hydrolase activity"/>
    <property type="evidence" value="ECO:0007669"/>
    <property type="project" value="UniProtKB-KW"/>
</dbReference>
<evidence type="ECO:0000313" key="4">
    <source>
        <dbReference type="Proteomes" id="UP000078287"/>
    </source>
</evidence>
<keyword evidence="1" id="KW-0812">Transmembrane</keyword>
<evidence type="ECO:0000313" key="3">
    <source>
        <dbReference type="EMBL" id="OAN48562.1"/>
    </source>
</evidence>
<proteinExistence type="predicted"/>
<sequence>MKARLVLLVAMCSILFIASAQTSTYGQGLWSTPIEISPLQYGQVPLEQLERRYGWSWLPDMTLGPDGSVHVVWYGGLIVDQREGGTIDLLMYWRRNADGTWEPARELIAPGTGGYTVRTAIALGRDGNLHLLYRAGTGIIYTHANWNDARKPQAWSEGRIISDTGYYLALAADQTGGLHAFWSDVVTDNTNPRCFGCGELFYRRSTDNGATWSPVVNLSQSDDGENRPQVRLDAFNRIHIVWDEGADWYAGQGQPHYGVYRRSDDGGVTWTDPVKFRLPPAAVQAIRQQLGNELRTNGESNGPPLEAVQQTAIAVDSAGNPSVVYRGVRNDRVYFQRSLDGGNTWLPATEIPYVRARNINDNNLDYYSIATDSADNVHLLMVGFTGVANIDNPPALIHMTFDGTRWLPPRIIMQNELYPELPRLVIYNGNQLHAVWFTRSQLFESNRDNERPIHQIWYSTAQLNLPARPGLPLFTPTPLPATPTAAAGIAIAPVATPIALPDEARNAPALQEPMHWELKGLQAIGIALALTMTGIGIIGGLIMIVRSRQ</sequence>
<evidence type="ECO:0000256" key="1">
    <source>
        <dbReference type="SAM" id="Phobius"/>
    </source>
</evidence>
<name>A0A178MIL5_9CHLR</name>
<accession>A0A178MIL5</accession>
<gene>
    <name evidence="3" type="ORF">A6A03_07245</name>
</gene>
<dbReference type="RefSeq" id="WP_066782709.1">
    <property type="nucleotide sequence ID" value="NZ_LWQS01000030.1"/>
</dbReference>
<feature type="transmembrane region" description="Helical" evidence="1">
    <location>
        <begin position="523"/>
        <end position="545"/>
    </location>
</feature>
<feature type="chain" id="PRO_5008091980" evidence="2">
    <location>
        <begin position="23"/>
        <end position="549"/>
    </location>
</feature>
<reference evidence="3 4" key="1">
    <citation type="submission" date="2016-04" db="EMBL/GenBank/DDBJ databases">
        <title>Chloroflexus islandicus sp. nov., a thermophilic filamentous anoxygenic phototrophic bacterium from geyser Strokkur (Iceland).</title>
        <authorList>
            <person name="Gaisin V.A."/>
            <person name="Kalashnikov A.M."/>
            <person name="Sukhacheva M.V."/>
            <person name="Grouzdev D.S."/>
            <person name="Ivanov T.M."/>
            <person name="Kuznetsov B."/>
            <person name="Gorlenko V.M."/>
        </authorList>
    </citation>
    <scope>NUCLEOTIDE SEQUENCE [LARGE SCALE GENOMIC DNA]</scope>
    <source>
        <strain evidence="4">isl-2</strain>
    </source>
</reference>
<keyword evidence="3" id="KW-0378">Hydrolase</keyword>
<keyword evidence="1" id="KW-0472">Membrane</keyword>
<dbReference type="OrthoDB" id="41724at2"/>
<dbReference type="SUPFAM" id="SSF50939">
    <property type="entry name" value="Sialidases"/>
    <property type="match status" value="1"/>
</dbReference>